<evidence type="ECO:0000259" key="6">
    <source>
        <dbReference type="Pfam" id="PF04542"/>
    </source>
</evidence>
<dbReference type="PANTHER" id="PTHR43133">
    <property type="entry name" value="RNA POLYMERASE ECF-TYPE SIGMA FACTO"/>
    <property type="match status" value="1"/>
</dbReference>
<evidence type="ECO:0000313" key="9">
    <source>
        <dbReference type="Proteomes" id="UP000004095"/>
    </source>
</evidence>
<keyword evidence="5" id="KW-0804">Transcription</keyword>
<dbReference type="InterPro" id="IPR039425">
    <property type="entry name" value="RNA_pol_sigma-70-like"/>
</dbReference>
<comment type="caution">
    <text evidence="8">The sequence shown here is derived from an EMBL/GenBank/DDBJ whole genome shotgun (WGS) entry which is preliminary data.</text>
</comment>
<dbReference type="SUPFAM" id="SSF88659">
    <property type="entry name" value="Sigma3 and sigma4 domains of RNA polymerase sigma factors"/>
    <property type="match status" value="1"/>
</dbReference>
<dbReference type="Gene3D" id="1.10.10.10">
    <property type="entry name" value="Winged helix-like DNA-binding domain superfamily/Winged helix DNA-binding domain"/>
    <property type="match status" value="1"/>
</dbReference>
<dbReference type="GO" id="GO:0006352">
    <property type="term" value="P:DNA-templated transcription initiation"/>
    <property type="evidence" value="ECO:0007669"/>
    <property type="project" value="InterPro"/>
</dbReference>
<dbReference type="InterPro" id="IPR014284">
    <property type="entry name" value="RNA_pol_sigma-70_dom"/>
</dbReference>
<dbReference type="OrthoDB" id="1467079at2"/>
<feature type="domain" description="RNA polymerase sigma factor 70 region 4 type 2" evidence="7">
    <location>
        <begin position="107"/>
        <end position="157"/>
    </location>
</feature>
<dbReference type="InterPro" id="IPR013324">
    <property type="entry name" value="RNA_pol_sigma_r3/r4-like"/>
</dbReference>
<evidence type="ECO:0000313" key="8">
    <source>
        <dbReference type="EMBL" id="EAY30743.1"/>
    </source>
</evidence>
<gene>
    <name evidence="8" type="ORF">M23134_01067</name>
</gene>
<dbReference type="EMBL" id="AAWS01000005">
    <property type="protein sequence ID" value="EAY30743.1"/>
    <property type="molecule type" value="Genomic_DNA"/>
</dbReference>
<dbReference type="InterPro" id="IPR013325">
    <property type="entry name" value="RNA_pol_sigma_r2"/>
</dbReference>
<feature type="domain" description="RNA polymerase sigma-70 region 2" evidence="6">
    <location>
        <begin position="13"/>
        <end position="78"/>
    </location>
</feature>
<dbReference type="eggNOG" id="COG1595">
    <property type="taxonomic scope" value="Bacteria"/>
</dbReference>
<dbReference type="Pfam" id="PF08281">
    <property type="entry name" value="Sigma70_r4_2"/>
    <property type="match status" value="1"/>
</dbReference>
<dbReference type="RefSeq" id="WP_002694440.1">
    <property type="nucleotide sequence ID" value="NZ_AAWS01000005.1"/>
</dbReference>
<dbReference type="InterPro" id="IPR036388">
    <property type="entry name" value="WH-like_DNA-bd_sf"/>
</dbReference>
<keyword evidence="2" id="KW-0805">Transcription regulation</keyword>
<keyword evidence="9" id="KW-1185">Reference proteome</keyword>
<evidence type="ECO:0000256" key="4">
    <source>
        <dbReference type="ARBA" id="ARBA00023125"/>
    </source>
</evidence>
<dbReference type="Pfam" id="PF04542">
    <property type="entry name" value="Sigma70_r2"/>
    <property type="match status" value="1"/>
</dbReference>
<dbReference type="GO" id="GO:0016987">
    <property type="term" value="F:sigma factor activity"/>
    <property type="evidence" value="ECO:0007669"/>
    <property type="project" value="UniProtKB-KW"/>
</dbReference>
<dbReference type="Proteomes" id="UP000004095">
    <property type="component" value="Unassembled WGS sequence"/>
</dbReference>
<dbReference type="InterPro" id="IPR013249">
    <property type="entry name" value="RNA_pol_sigma70_r4_t2"/>
</dbReference>
<evidence type="ECO:0000256" key="5">
    <source>
        <dbReference type="ARBA" id="ARBA00023163"/>
    </source>
</evidence>
<evidence type="ECO:0000259" key="7">
    <source>
        <dbReference type="Pfam" id="PF08281"/>
    </source>
</evidence>
<evidence type="ECO:0000256" key="1">
    <source>
        <dbReference type="ARBA" id="ARBA00010641"/>
    </source>
</evidence>
<name>A1ZFG9_MICM2</name>
<dbReference type="NCBIfam" id="TIGR02937">
    <property type="entry name" value="sigma70-ECF"/>
    <property type="match status" value="1"/>
</dbReference>
<dbReference type="InterPro" id="IPR007627">
    <property type="entry name" value="RNA_pol_sigma70_r2"/>
</dbReference>
<dbReference type="Gene3D" id="1.10.1740.10">
    <property type="match status" value="1"/>
</dbReference>
<evidence type="ECO:0000256" key="3">
    <source>
        <dbReference type="ARBA" id="ARBA00023082"/>
    </source>
</evidence>
<reference evidence="8 9" key="1">
    <citation type="submission" date="2007-01" db="EMBL/GenBank/DDBJ databases">
        <authorList>
            <person name="Haygood M."/>
            <person name="Podell S."/>
            <person name="Anderson C."/>
            <person name="Hopkinson B."/>
            <person name="Roe K."/>
            <person name="Barbeau K."/>
            <person name="Gaasterland T."/>
            <person name="Ferriera S."/>
            <person name="Johnson J."/>
            <person name="Kravitz S."/>
            <person name="Beeson K."/>
            <person name="Sutton G."/>
            <person name="Rogers Y.-H."/>
            <person name="Friedman R."/>
            <person name="Frazier M."/>
            <person name="Venter J.C."/>
        </authorList>
    </citation>
    <scope>NUCLEOTIDE SEQUENCE [LARGE SCALE GENOMIC DNA]</scope>
    <source>
        <strain evidence="8 9">ATCC 23134</strain>
    </source>
</reference>
<keyword evidence="3" id="KW-0731">Sigma factor</keyword>
<protein>
    <submittedName>
        <fullName evidence="8">Sigma-70, region 4 domain protein</fullName>
    </submittedName>
</protein>
<organism evidence="8 9">
    <name type="scientific">Microscilla marina ATCC 23134</name>
    <dbReference type="NCBI Taxonomy" id="313606"/>
    <lineage>
        <taxon>Bacteria</taxon>
        <taxon>Pseudomonadati</taxon>
        <taxon>Bacteroidota</taxon>
        <taxon>Cytophagia</taxon>
        <taxon>Cytophagales</taxon>
        <taxon>Microscillaceae</taxon>
        <taxon>Microscilla</taxon>
    </lineage>
</organism>
<dbReference type="AlphaFoldDB" id="A1ZFG9"/>
<dbReference type="SUPFAM" id="SSF88946">
    <property type="entry name" value="Sigma2 domain of RNA polymerase sigma factors"/>
    <property type="match status" value="1"/>
</dbReference>
<proteinExistence type="inferred from homology"/>
<dbReference type="GO" id="GO:0003677">
    <property type="term" value="F:DNA binding"/>
    <property type="evidence" value="ECO:0007669"/>
    <property type="project" value="UniProtKB-KW"/>
</dbReference>
<evidence type="ECO:0000256" key="2">
    <source>
        <dbReference type="ARBA" id="ARBA00023015"/>
    </source>
</evidence>
<dbReference type="PANTHER" id="PTHR43133:SF8">
    <property type="entry name" value="RNA POLYMERASE SIGMA FACTOR HI_1459-RELATED"/>
    <property type="match status" value="1"/>
</dbReference>
<accession>A1ZFG9</accession>
<comment type="similarity">
    <text evidence="1">Belongs to the sigma-70 factor family. ECF subfamily.</text>
</comment>
<dbReference type="CDD" id="cd06171">
    <property type="entry name" value="Sigma70_r4"/>
    <property type="match status" value="1"/>
</dbReference>
<sequence>MTPEKQRAFTEAYAACQDRFTRYCAALAYGKMEADDLVQDVLLSTYERFEQIRQKDQLIHYLIRAARNRSVSHWRKARYQTELQEKHTRKLFANGVTPEVSLDVQLMYQKLDQLPDNQRDALILFDICGFSIREIADIQHTGINTVKSYLSRGRKKLRYLMREKPVRRGWWGMLWGLFEGNNERVFISKSYFFQTKSLMIYSLSTLTTIGAFVLVAPINPTPKNKQVPAKAVMSQALIKPLTAGVFKVKAINHKVDTPLIQKKGHSLFTKQIKSKPRNLFDIQTIKGLAVKQSPVSQGLFGTGLPTSPLLVNTKPSSSLPNNCDSLKFTGSINKFKRELLRNLRKDRLIKSKKAKNRLALKDGKMVINKKVIPYKLHRKYLQLLQKYGVQLCDQRVVQTTSKYIAIGHVTDGKCKGIFHMSGKVNINNLKDEDEDH</sequence>
<keyword evidence="4" id="KW-0238">DNA-binding</keyword>